<dbReference type="SMART" id="SM00866">
    <property type="entry name" value="UTRA"/>
    <property type="match status" value="1"/>
</dbReference>
<reference evidence="2" key="1">
    <citation type="journal article" date="2013" name="Environ. Microbiol.">
        <title>Microbiota from the distal guts of lean and obese adolescents exhibit partial functional redundancy besides clear differences in community structure.</title>
        <authorList>
            <person name="Ferrer M."/>
            <person name="Ruiz A."/>
            <person name="Lanza F."/>
            <person name="Haange S.B."/>
            <person name="Oberbach A."/>
            <person name="Till H."/>
            <person name="Bargiela R."/>
            <person name="Campoy C."/>
            <person name="Segura M.T."/>
            <person name="Richter M."/>
            <person name="von Bergen M."/>
            <person name="Seifert J."/>
            <person name="Suarez A."/>
        </authorList>
    </citation>
    <scope>NUCLEOTIDE SEQUENCE</scope>
</reference>
<proteinExistence type="predicted"/>
<sequence>MRGIGTVINRDVVNLARRMDQKFEFTQMIRARGMQPNSDDLRVSRHTADADAAQALNISLDTPVYYICRRVLADNTPVLFSTDIVPCSLFGTTRTDGIDFTRPIFNILDEACGIQVSSTITHLRAAMGDPAVRHALALQHDQALLELSETCYSRLCRPVLRCRTFYTDFF</sequence>
<dbReference type="InterPro" id="IPR028978">
    <property type="entry name" value="Chorismate_lyase_/UTRA_dom_sf"/>
</dbReference>
<accession>K1S7H1</accession>
<dbReference type="SUPFAM" id="SSF64288">
    <property type="entry name" value="Chorismate lyase-like"/>
    <property type="match status" value="1"/>
</dbReference>
<dbReference type="InterPro" id="IPR050679">
    <property type="entry name" value="Bact_HTH_transcr_reg"/>
</dbReference>
<name>K1S7H1_9ZZZZ</name>
<comment type="caution">
    <text evidence="2">The sequence shown here is derived from an EMBL/GenBank/DDBJ whole genome shotgun (WGS) entry which is preliminary data.</text>
</comment>
<dbReference type="AlphaFoldDB" id="K1S7H1"/>
<dbReference type="GO" id="GO:0045892">
    <property type="term" value="P:negative regulation of DNA-templated transcription"/>
    <property type="evidence" value="ECO:0007669"/>
    <property type="project" value="TreeGrafter"/>
</dbReference>
<dbReference type="PANTHER" id="PTHR44846:SF17">
    <property type="entry name" value="GNTR-FAMILY TRANSCRIPTIONAL REGULATOR"/>
    <property type="match status" value="1"/>
</dbReference>
<dbReference type="GO" id="GO:0003677">
    <property type="term" value="F:DNA binding"/>
    <property type="evidence" value="ECO:0007669"/>
    <property type="project" value="InterPro"/>
</dbReference>
<evidence type="ECO:0000259" key="1">
    <source>
        <dbReference type="SMART" id="SM00866"/>
    </source>
</evidence>
<evidence type="ECO:0000313" key="2">
    <source>
        <dbReference type="EMBL" id="EKC51394.1"/>
    </source>
</evidence>
<feature type="domain" description="UbiC transcription regulator-associated" evidence="1">
    <location>
        <begin position="31"/>
        <end position="170"/>
    </location>
</feature>
<organism evidence="2">
    <name type="scientific">human gut metagenome</name>
    <dbReference type="NCBI Taxonomy" id="408170"/>
    <lineage>
        <taxon>unclassified sequences</taxon>
        <taxon>metagenomes</taxon>
        <taxon>organismal metagenomes</taxon>
    </lineage>
</organism>
<dbReference type="PANTHER" id="PTHR44846">
    <property type="entry name" value="MANNOSYL-D-GLYCERATE TRANSPORT/METABOLISM SYSTEM REPRESSOR MNGR-RELATED"/>
    <property type="match status" value="1"/>
</dbReference>
<gene>
    <name evidence="2" type="ORF">OBE_13630</name>
</gene>
<dbReference type="EMBL" id="AJWZ01009414">
    <property type="protein sequence ID" value="EKC51394.1"/>
    <property type="molecule type" value="Genomic_DNA"/>
</dbReference>
<dbReference type="Gene3D" id="3.40.1410.10">
    <property type="entry name" value="Chorismate lyase-like"/>
    <property type="match status" value="1"/>
</dbReference>
<dbReference type="InterPro" id="IPR011663">
    <property type="entry name" value="UTRA"/>
</dbReference>
<dbReference type="Pfam" id="PF07702">
    <property type="entry name" value="UTRA"/>
    <property type="match status" value="1"/>
</dbReference>
<protein>
    <submittedName>
        <fullName evidence="2">Transcriptional regulator, GntR family</fullName>
    </submittedName>
</protein>